<evidence type="ECO:0000256" key="4">
    <source>
        <dbReference type="ARBA" id="ARBA00023125"/>
    </source>
</evidence>
<evidence type="ECO:0000313" key="9">
    <source>
        <dbReference type="Proteomes" id="UP000199659"/>
    </source>
</evidence>
<feature type="domain" description="RNA polymerase sigma factor 70 region 4 type 2" evidence="7">
    <location>
        <begin position="120"/>
        <end position="170"/>
    </location>
</feature>
<dbReference type="InterPro" id="IPR036388">
    <property type="entry name" value="WH-like_DNA-bd_sf"/>
</dbReference>
<dbReference type="InterPro" id="IPR007627">
    <property type="entry name" value="RNA_pol_sigma70_r2"/>
</dbReference>
<evidence type="ECO:0000259" key="7">
    <source>
        <dbReference type="Pfam" id="PF08281"/>
    </source>
</evidence>
<dbReference type="CDD" id="cd06171">
    <property type="entry name" value="Sigma70_r4"/>
    <property type="match status" value="1"/>
</dbReference>
<evidence type="ECO:0000256" key="1">
    <source>
        <dbReference type="ARBA" id="ARBA00010641"/>
    </source>
</evidence>
<dbReference type="EMBL" id="FOYZ01000002">
    <property type="protein sequence ID" value="SFR63374.1"/>
    <property type="molecule type" value="Genomic_DNA"/>
</dbReference>
<dbReference type="PANTHER" id="PTHR43133">
    <property type="entry name" value="RNA POLYMERASE ECF-TYPE SIGMA FACTO"/>
    <property type="match status" value="1"/>
</dbReference>
<evidence type="ECO:0000256" key="2">
    <source>
        <dbReference type="ARBA" id="ARBA00023015"/>
    </source>
</evidence>
<dbReference type="AlphaFoldDB" id="A0A1I6I9S1"/>
<dbReference type="RefSeq" id="WP_177214517.1">
    <property type="nucleotide sequence ID" value="NZ_FOYZ01000002.1"/>
</dbReference>
<dbReference type="PANTHER" id="PTHR43133:SF8">
    <property type="entry name" value="RNA POLYMERASE SIGMA FACTOR HI_1459-RELATED"/>
    <property type="match status" value="1"/>
</dbReference>
<dbReference type="InterPro" id="IPR039425">
    <property type="entry name" value="RNA_pol_sigma-70-like"/>
</dbReference>
<protein>
    <submittedName>
        <fullName evidence="8">RNA polymerase sigma-70 factor, ECF subfamily</fullName>
    </submittedName>
</protein>
<evidence type="ECO:0000259" key="6">
    <source>
        <dbReference type="Pfam" id="PF04542"/>
    </source>
</evidence>
<dbReference type="SUPFAM" id="SSF88946">
    <property type="entry name" value="Sigma2 domain of RNA polymerase sigma factors"/>
    <property type="match status" value="1"/>
</dbReference>
<dbReference type="Pfam" id="PF08281">
    <property type="entry name" value="Sigma70_r4_2"/>
    <property type="match status" value="1"/>
</dbReference>
<dbReference type="Pfam" id="PF04542">
    <property type="entry name" value="Sigma70_r2"/>
    <property type="match status" value="1"/>
</dbReference>
<dbReference type="GO" id="GO:0003677">
    <property type="term" value="F:DNA binding"/>
    <property type="evidence" value="ECO:0007669"/>
    <property type="project" value="UniProtKB-KW"/>
</dbReference>
<dbReference type="InterPro" id="IPR014284">
    <property type="entry name" value="RNA_pol_sigma-70_dom"/>
</dbReference>
<dbReference type="SUPFAM" id="SSF88659">
    <property type="entry name" value="Sigma3 and sigma4 domains of RNA polymerase sigma factors"/>
    <property type="match status" value="1"/>
</dbReference>
<gene>
    <name evidence="8" type="ORF">SAMN05661086_00578</name>
</gene>
<evidence type="ECO:0000313" key="8">
    <source>
        <dbReference type="EMBL" id="SFR63374.1"/>
    </source>
</evidence>
<keyword evidence="9" id="KW-1185">Reference proteome</keyword>
<keyword evidence="2" id="KW-0805">Transcription regulation</keyword>
<comment type="similarity">
    <text evidence="1">Belongs to the sigma-70 factor family. ECF subfamily.</text>
</comment>
<dbReference type="InterPro" id="IPR013249">
    <property type="entry name" value="RNA_pol_sigma70_r4_t2"/>
</dbReference>
<dbReference type="Gene3D" id="1.10.10.10">
    <property type="entry name" value="Winged helix-like DNA-binding domain superfamily/Winged helix DNA-binding domain"/>
    <property type="match status" value="1"/>
</dbReference>
<sequence>MLLFLTLIDLPEDKDKFNEIYQRYKHMMWYVANEIVVDPHLAEDAVQDAFLSLSMHMNKVGEVTSSQTKKFIFTIVKHKAIDLLRKRTRQNEFLGDTYEDLSTKQDLLSDFIHKDNYKALLICVKKLDAIYRIVFEYKYVHQLTDKEIAKLLNVTEKVVNVRIFRARKKLQKLLEEEVGFHEK</sequence>
<evidence type="ECO:0000256" key="3">
    <source>
        <dbReference type="ARBA" id="ARBA00023082"/>
    </source>
</evidence>
<keyword evidence="3" id="KW-0731">Sigma factor</keyword>
<dbReference type="STRING" id="37658.SAMN05661086_00578"/>
<name>A0A1I6I9S1_9FIRM</name>
<dbReference type="InterPro" id="IPR013324">
    <property type="entry name" value="RNA_pol_sigma_r3/r4-like"/>
</dbReference>
<proteinExistence type="inferred from homology"/>
<dbReference type="InterPro" id="IPR013325">
    <property type="entry name" value="RNA_pol_sigma_r2"/>
</dbReference>
<evidence type="ECO:0000256" key="5">
    <source>
        <dbReference type="ARBA" id="ARBA00023163"/>
    </source>
</evidence>
<dbReference type="GO" id="GO:0006352">
    <property type="term" value="P:DNA-templated transcription initiation"/>
    <property type="evidence" value="ECO:0007669"/>
    <property type="project" value="InterPro"/>
</dbReference>
<dbReference type="Gene3D" id="1.10.1740.10">
    <property type="match status" value="1"/>
</dbReference>
<feature type="domain" description="RNA polymerase sigma-70 region 2" evidence="6">
    <location>
        <begin position="20"/>
        <end position="89"/>
    </location>
</feature>
<reference evidence="8 9" key="1">
    <citation type="submission" date="2016-10" db="EMBL/GenBank/DDBJ databases">
        <authorList>
            <person name="de Groot N.N."/>
        </authorList>
    </citation>
    <scope>NUCLEOTIDE SEQUENCE [LARGE SCALE GENOMIC DNA]</scope>
    <source>
        <strain evidence="8 9">743A</strain>
    </source>
</reference>
<keyword evidence="4" id="KW-0238">DNA-binding</keyword>
<keyword evidence="5" id="KW-0804">Transcription</keyword>
<dbReference type="GO" id="GO:0016987">
    <property type="term" value="F:sigma factor activity"/>
    <property type="evidence" value="ECO:0007669"/>
    <property type="project" value="UniProtKB-KW"/>
</dbReference>
<dbReference type="NCBIfam" id="TIGR02937">
    <property type="entry name" value="sigma70-ECF"/>
    <property type="match status" value="1"/>
</dbReference>
<organism evidence="8 9">
    <name type="scientific">Anaeromicropila populeti</name>
    <dbReference type="NCBI Taxonomy" id="37658"/>
    <lineage>
        <taxon>Bacteria</taxon>
        <taxon>Bacillati</taxon>
        <taxon>Bacillota</taxon>
        <taxon>Clostridia</taxon>
        <taxon>Lachnospirales</taxon>
        <taxon>Lachnospiraceae</taxon>
        <taxon>Anaeromicropila</taxon>
    </lineage>
</organism>
<accession>A0A1I6I9S1</accession>
<dbReference type="Proteomes" id="UP000199659">
    <property type="component" value="Unassembled WGS sequence"/>
</dbReference>